<organism evidence="14 15">
    <name type="scientific">Agarivorans aestuarii</name>
    <dbReference type="NCBI Taxonomy" id="1563703"/>
    <lineage>
        <taxon>Bacteria</taxon>
        <taxon>Pseudomonadati</taxon>
        <taxon>Pseudomonadota</taxon>
        <taxon>Gammaproteobacteria</taxon>
        <taxon>Alteromonadales</taxon>
        <taxon>Alteromonadaceae</taxon>
        <taxon>Agarivorans</taxon>
    </lineage>
</organism>
<keyword evidence="8 11" id="KW-1133">Transmembrane helix</keyword>
<dbReference type="CDD" id="cd00082">
    <property type="entry name" value="HisKA"/>
    <property type="match status" value="1"/>
</dbReference>
<evidence type="ECO:0000256" key="11">
    <source>
        <dbReference type="SAM" id="Phobius"/>
    </source>
</evidence>
<evidence type="ECO:0000256" key="8">
    <source>
        <dbReference type="ARBA" id="ARBA00022989"/>
    </source>
</evidence>
<dbReference type="SUPFAM" id="SSF158472">
    <property type="entry name" value="HAMP domain-like"/>
    <property type="match status" value="1"/>
</dbReference>
<name>A0ABU7G922_9ALTE</name>
<comment type="subcellular location">
    <subcellularLocation>
        <location evidence="2">Membrane</location>
    </subcellularLocation>
</comment>
<keyword evidence="7 14" id="KW-0418">Kinase</keyword>
<sequence length="466" mass="52474">MAIVPYLKPYVASATAWWKNKRQTGYMWRLTRNSSIWRLTRMYTALLMLVVGILLWVLYQLSIGQLSRSQTQQLDQLVQQQTLLAEELNPQDFINQFLLQAEQSRQFVLAYDDGSKTYGRLDSIPKRLAQCPALARFPVYNYNKIRLYSGCVQSLDRGRLLVASDDEALFDLRENFIQASIIALSLALALGLVTGWFFSAQVLRRVNGINQIAQQVEAGELSARVALSPRNDEFDHMATHINKMLAQVEHSFDAIAGVTDAIAHDLRTPLGRLRLRLEQALLDSEQQAVSAEQLASMLQELDGILATFSSMLELTRLEHQQQSNFSQLQLENIAEDAVELIQPLCAERQQDISLTLEQPCKLQGDATLLFRAIYNLLENASKYAGEQAQIQLTVKANGFELSDTGPGIPEEELDKVFQRLYRLESSRHSPGYGLGLPLVRAIVRLHGGEIKLLNQQSGLQVIVVFS</sequence>
<dbReference type="SMART" id="SM00304">
    <property type="entry name" value="HAMP"/>
    <property type="match status" value="1"/>
</dbReference>
<dbReference type="InterPro" id="IPR004358">
    <property type="entry name" value="Sig_transdc_His_kin-like_C"/>
</dbReference>
<dbReference type="PANTHER" id="PTHR45436">
    <property type="entry name" value="SENSOR HISTIDINE KINASE YKOH"/>
    <property type="match status" value="1"/>
</dbReference>
<evidence type="ECO:0000256" key="9">
    <source>
        <dbReference type="ARBA" id="ARBA00023012"/>
    </source>
</evidence>
<feature type="transmembrane region" description="Helical" evidence="11">
    <location>
        <begin position="42"/>
        <end position="59"/>
    </location>
</feature>
<dbReference type="SMART" id="SM00388">
    <property type="entry name" value="HisKA"/>
    <property type="match status" value="1"/>
</dbReference>
<dbReference type="InterPro" id="IPR050428">
    <property type="entry name" value="TCS_sensor_his_kinase"/>
</dbReference>
<comment type="caution">
    <text evidence="14">The sequence shown here is derived from an EMBL/GenBank/DDBJ whole genome shotgun (WGS) entry which is preliminary data.</text>
</comment>
<dbReference type="InterPro" id="IPR036890">
    <property type="entry name" value="HATPase_C_sf"/>
</dbReference>
<dbReference type="EMBL" id="JAYDYW010000011">
    <property type="protein sequence ID" value="MEE1674950.1"/>
    <property type="molecule type" value="Genomic_DNA"/>
</dbReference>
<dbReference type="InterPro" id="IPR005467">
    <property type="entry name" value="His_kinase_dom"/>
</dbReference>
<keyword evidence="6 11" id="KW-0812">Transmembrane</keyword>
<proteinExistence type="predicted"/>
<keyword evidence="4" id="KW-0597">Phosphoprotein</keyword>
<evidence type="ECO:0000256" key="7">
    <source>
        <dbReference type="ARBA" id="ARBA00022777"/>
    </source>
</evidence>
<dbReference type="PROSITE" id="PS50109">
    <property type="entry name" value="HIS_KIN"/>
    <property type="match status" value="1"/>
</dbReference>
<keyword evidence="9" id="KW-0902">Two-component regulatory system</keyword>
<evidence type="ECO:0000256" key="4">
    <source>
        <dbReference type="ARBA" id="ARBA00022553"/>
    </source>
</evidence>
<dbReference type="InterPro" id="IPR003660">
    <property type="entry name" value="HAMP_dom"/>
</dbReference>
<dbReference type="InterPro" id="IPR003594">
    <property type="entry name" value="HATPase_dom"/>
</dbReference>
<evidence type="ECO:0000313" key="14">
    <source>
        <dbReference type="EMBL" id="MEE1674950.1"/>
    </source>
</evidence>
<evidence type="ECO:0000259" key="13">
    <source>
        <dbReference type="PROSITE" id="PS50885"/>
    </source>
</evidence>
<dbReference type="Pfam" id="PF00672">
    <property type="entry name" value="HAMP"/>
    <property type="match status" value="1"/>
</dbReference>
<evidence type="ECO:0000256" key="5">
    <source>
        <dbReference type="ARBA" id="ARBA00022679"/>
    </source>
</evidence>
<dbReference type="Gene3D" id="1.10.287.130">
    <property type="match status" value="1"/>
</dbReference>
<dbReference type="Gene3D" id="3.30.565.10">
    <property type="entry name" value="Histidine kinase-like ATPase, C-terminal domain"/>
    <property type="match status" value="1"/>
</dbReference>
<dbReference type="SUPFAM" id="SSF55874">
    <property type="entry name" value="ATPase domain of HSP90 chaperone/DNA topoisomerase II/histidine kinase"/>
    <property type="match status" value="1"/>
</dbReference>
<dbReference type="Pfam" id="PF00512">
    <property type="entry name" value="HisKA"/>
    <property type="match status" value="1"/>
</dbReference>
<feature type="transmembrane region" description="Helical" evidence="11">
    <location>
        <begin position="176"/>
        <end position="198"/>
    </location>
</feature>
<reference evidence="15" key="1">
    <citation type="submission" date="2023-07" db="EMBL/GenBank/DDBJ databases">
        <title>Draft genome sequence of Agarivorans aestuarii strain ZMCS4, a CAZymes producing bacteria isolated from the marine brown algae Clodostephus spongiosus.</title>
        <authorList>
            <person name="Lorente B."/>
            <person name="Cabral C."/>
            <person name="Frias J."/>
            <person name="Faria J."/>
            <person name="Toubarro D."/>
        </authorList>
    </citation>
    <scope>NUCLEOTIDE SEQUENCE [LARGE SCALE GENOMIC DNA]</scope>
    <source>
        <strain evidence="15">ZMCS4</strain>
    </source>
</reference>
<keyword evidence="15" id="KW-1185">Reference proteome</keyword>
<dbReference type="SUPFAM" id="SSF47384">
    <property type="entry name" value="Homodimeric domain of signal transducing histidine kinase"/>
    <property type="match status" value="1"/>
</dbReference>
<feature type="domain" description="HAMP" evidence="13">
    <location>
        <begin position="200"/>
        <end position="253"/>
    </location>
</feature>
<comment type="catalytic activity">
    <reaction evidence="1">
        <text>ATP + protein L-histidine = ADP + protein N-phospho-L-histidine.</text>
        <dbReference type="EC" id="2.7.13.3"/>
    </reaction>
</comment>
<evidence type="ECO:0000256" key="1">
    <source>
        <dbReference type="ARBA" id="ARBA00000085"/>
    </source>
</evidence>
<dbReference type="SMART" id="SM00387">
    <property type="entry name" value="HATPase_c"/>
    <property type="match status" value="1"/>
</dbReference>
<reference evidence="14 15" key="2">
    <citation type="submission" date="2023-12" db="EMBL/GenBank/DDBJ databases">
        <authorList>
            <consortium name="Cladostephus spongiosus"/>
            <person name="Lorente B."/>
            <person name="Cabral C."/>
            <person name="Frias J."/>
            <person name="Faria J."/>
            <person name="Toubarro D."/>
        </authorList>
    </citation>
    <scope>NUCLEOTIDE SEQUENCE [LARGE SCALE GENOMIC DNA]</scope>
    <source>
        <strain evidence="14 15">ZMCS4</strain>
    </source>
</reference>
<dbReference type="Pfam" id="PF02518">
    <property type="entry name" value="HATPase_c"/>
    <property type="match status" value="1"/>
</dbReference>
<evidence type="ECO:0000256" key="3">
    <source>
        <dbReference type="ARBA" id="ARBA00012438"/>
    </source>
</evidence>
<feature type="domain" description="Histidine kinase" evidence="12">
    <location>
        <begin position="261"/>
        <end position="466"/>
    </location>
</feature>
<dbReference type="RefSeq" id="WP_329775967.1">
    <property type="nucleotide sequence ID" value="NZ_JAYDYW010000011.1"/>
</dbReference>
<dbReference type="PRINTS" id="PR00344">
    <property type="entry name" value="BCTRLSENSOR"/>
</dbReference>
<dbReference type="PROSITE" id="PS50885">
    <property type="entry name" value="HAMP"/>
    <property type="match status" value="1"/>
</dbReference>
<evidence type="ECO:0000256" key="2">
    <source>
        <dbReference type="ARBA" id="ARBA00004370"/>
    </source>
</evidence>
<evidence type="ECO:0000259" key="12">
    <source>
        <dbReference type="PROSITE" id="PS50109"/>
    </source>
</evidence>
<accession>A0ABU7G922</accession>
<dbReference type="EC" id="2.7.13.3" evidence="3"/>
<evidence type="ECO:0000313" key="15">
    <source>
        <dbReference type="Proteomes" id="UP001310248"/>
    </source>
</evidence>
<evidence type="ECO:0000256" key="6">
    <source>
        <dbReference type="ARBA" id="ARBA00022692"/>
    </source>
</evidence>
<dbReference type="Gene3D" id="6.10.340.10">
    <property type="match status" value="1"/>
</dbReference>
<dbReference type="InterPro" id="IPR036097">
    <property type="entry name" value="HisK_dim/P_sf"/>
</dbReference>
<dbReference type="GO" id="GO:0016301">
    <property type="term" value="F:kinase activity"/>
    <property type="evidence" value="ECO:0007669"/>
    <property type="project" value="UniProtKB-KW"/>
</dbReference>
<keyword evidence="5" id="KW-0808">Transferase</keyword>
<dbReference type="InterPro" id="IPR003661">
    <property type="entry name" value="HisK_dim/P_dom"/>
</dbReference>
<dbReference type="PANTHER" id="PTHR45436:SF8">
    <property type="entry name" value="HISTIDINE KINASE"/>
    <property type="match status" value="1"/>
</dbReference>
<protein>
    <recommendedName>
        <fullName evidence="3">histidine kinase</fullName>
        <ecNumber evidence="3">2.7.13.3</ecNumber>
    </recommendedName>
</protein>
<dbReference type="CDD" id="cd06225">
    <property type="entry name" value="HAMP"/>
    <property type="match status" value="1"/>
</dbReference>
<keyword evidence="10 11" id="KW-0472">Membrane</keyword>
<evidence type="ECO:0000256" key="10">
    <source>
        <dbReference type="ARBA" id="ARBA00023136"/>
    </source>
</evidence>
<dbReference type="Proteomes" id="UP001310248">
    <property type="component" value="Unassembled WGS sequence"/>
</dbReference>
<gene>
    <name evidence="14" type="ORF">SNR37_000272</name>
</gene>